<accession>A0A075JKC5</accession>
<feature type="transmembrane region" description="Helical" evidence="2">
    <location>
        <begin position="190"/>
        <end position="209"/>
    </location>
</feature>
<keyword evidence="2" id="KW-1133">Transmembrane helix</keyword>
<protein>
    <recommendedName>
        <fullName evidence="3">Transglutaminase-like domain-containing protein</fullName>
    </recommendedName>
</protein>
<name>A0A075JKC5_9MICO</name>
<evidence type="ECO:0000256" key="1">
    <source>
        <dbReference type="SAM" id="MobiDB-lite"/>
    </source>
</evidence>
<sequence length="731" mass="76078">MTTRRILAEVALGLLCLSACWPLVELSKADSVGVPIVVAALVMWAIGAGLRRVGARSWLIVLAQAAAVVVSPLAALAAHGVSPTPSALRAAGHEAQKVANSSVAPLPAVAGIIAALTLGAALVALVVDYVGGTSKLPAATVLPVAAPFVLATTALGQTLPLPYFAAAAAAWALLMWLSTSRSRTLTGAPVFAAVTVLAVAGAAALSGHVPTRATPALAEGGARGVDTSVDFSTSLDLSKDLSSRNAAPVLTYTTEDSQPGPLRVTTSSTYADGQWRARTNEPTTKVRANSEFPALGYDPAVPTTSSQATVTLNGMKPPFIAAPTTLRAAAFGQGHDTFDVGTTTGVPHLAAQVPAYAVIFRTFTAAARPVDDSAVSAGTGGVTKDDLAVASLPQAARTRIDALLTASGAGDATSRFDKAVAIQNHLRTDPSYTYSLTLAPTRTVDGAKLDPLSNFLETKQGYCTQYATAMVMSARSLGIPARVAIGFLPGTKRGNEYEVRAADAHAWPELYFPGMGWTRFEPTPGSRSGAAPAYARTSPSATKSSSSAPTTSSSAPVPSTRSVAPSTTQTSRSTSHGAPVTPHDDGVLGRVLLTLLGALAVIALLGALPLLGWWRRNRPVRQAREPRERDEALWHRMVWNLRDLGYVITTERSPQEAAGRFADDNPRASTHLVEAVERAARSIENSRYAPTPARGMAATTERVTRAARSDAFVGARLRAWLLPRSAFGARS</sequence>
<dbReference type="GeneID" id="41840705"/>
<dbReference type="AlphaFoldDB" id="A0A075JKC5"/>
<dbReference type="RefSeq" id="WP_038567726.1">
    <property type="nucleotide sequence ID" value="NZ_CP008889.1"/>
</dbReference>
<gene>
    <name evidence="4" type="ORF">HX89_05875</name>
</gene>
<evidence type="ECO:0000259" key="3">
    <source>
        <dbReference type="SMART" id="SM00460"/>
    </source>
</evidence>
<evidence type="ECO:0000313" key="4">
    <source>
        <dbReference type="EMBL" id="AIF40543.1"/>
    </source>
</evidence>
<feature type="transmembrane region" description="Helical" evidence="2">
    <location>
        <begin position="57"/>
        <end position="78"/>
    </location>
</feature>
<dbReference type="EMBL" id="CP008889">
    <property type="protein sequence ID" value="AIF40543.1"/>
    <property type="molecule type" value="Genomic_DNA"/>
</dbReference>
<feature type="transmembrane region" description="Helical" evidence="2">
    <location>
        <begin position="161"/>
        <end position="178"/>
    </location>
</feature>
<dbReference type="InterPro" id="IPR021878">
    <property type="entry name" value="TgpA_N"/>
</dbReference>
<proteinExistence type="predicted"/>
<feature type="transmembrane region" description="Helical" evidence="2">
    <location>
        <begin position="108"/>
        <end position="129"/>
    </location>
</feature>
<feature type="transmembrane region" description="Helical" evidence="2">
    <location>
        <begin position="136"/>
        <end position="155"/>
    </location>
</feature>
<feature type="transmembrane region" description="Helical" evidence="2">
    <location>
        <begin position="32"/>
        <end position="50"/>
    </location>
</feature>
<feature type="region of interest" description="Disordered" evidence="1">
    <location>
        <begin position="252"/>
        <end position="281"/>
    </location>
</feature>
<dbReference type="SMART" id="SM00460">
    <property type="entry name" value="TGc"/>
    <property type="match status" value="1"/>
</dbReference>
<dbReference type="Proteomes" id="UP000027986">
    <property type="component" value="Chromosome"/>
</dbReference>
<keyword evidence="2" id="KW-0812">Transmembrane</keyword>
<keyword evidence="2" id="KW-0472">Membrane</keyword>
<feature type="region of interest" description="Disordered" evidence="1">
    <location>
        <begin position="523"/>
        <end position="583"/>
    </location>
</feature>
<feature type="domain" description="Transglutaminase-like" evidence="3">
    <location>
        <begin position="455"/>
        <end position="524"/>
    </location>
</feature>
<dbReference type="Pfam" id="PF01841">
    <property type="entry name" value="Transglut_core"/>
    <property type="match status" value="1"/>
</dbReference>
<feature type="transmembrane region" description="Helical" evidence="2">
    <location>
        <begin position="591"/>
        <end position="614"/>
    </location>
</feature>
<dbReference type="SUPFAM" id="SSF54001">
    <property type="entry name" value="Cysteine proteinases"/>
    <property type="match status" value="1"/>
</dbReference>
<dbReference type="PANTHER" id="PTHR42736">
    <property type="entry name" value="PROTEIN-GLUTAMINE GAMMA-GLUTAMYLTRANSFERASE"/>
    <property type="match status" value="1"/>
</dbReference>
<dbReference type="Gene3D" id="3.10.620.30">
    <property type="match status" value="1"/>
</dbReference>
<dbReference type="HOGENOM" id="CLU_008359_0_0_11"/>
<organism evidence="4 5">
    <name type="scientific">Dermacoccus nishinomiyaensis</name>
    <dbReference type="NCBI Taxonomy" id="1274"/>
    <lineage>
        <taxon>Bacteria</taxon>
        <taxon>Bacillati</taxon>
        <taxon>Actinomycetota</taxon>
        <taxon>Actinomycetes</taxon>
        <taxon>Micrococcales</taxon>
        <taxon>Dermacoccaceae</taxon>
        <taxon>Dermacoccus</taxon>
    </lineage>
</organism>
<dbReference type="eggNOG" id="COG1305">
    <property type="taxonomic scope" value="Bacteria"/>
</dbReference>
<evidence type="ECO:0000256" key="2">
    <source>
        <dbReference type="SAM" id="Phobius"/>
    </source>
</evidence>
<dbReference type="InterPro" id="IPR038765">
    <property type="entry name" value="Papain-like_cys_pep_sf"/>
</dbReference>
<dbReference type="InterPro" id="IPR052901">
    <property type="entry name" value="Bact_TGase-like"/>
</dbReference>
<feature type="compositionally biased region" description="Low complexity" evidence="1">
    <location>
        <begin position="535"/>
        <end position="568"/>
    </location>
</feature>
<reference evidence="4 5" key="1">
    <citation type="submission" date="2014-07" db="EMBL/GenBank/DDBJ databases">
        <title>Genome Sequencing of Dermacoccus nishinomiyaensis.</title>
        <authorList>
            <person name="Hong K.W."/>
            <person name="Chan K.G."/>
        </authorList>
    </citation>
    <scope>NUCLEOTIDE SEQUENCE [LARGE SCALE GENOMIC DNA]</scope>
    <source>
        <strain evidence="4 5">M25</strain>
    </source>
</reference>
<dbReference type="OrthoDB" id="9804023at2"/>
<keyword evidence="5" id="KW-1185">Reference proteome</keyword>
<dbReference type="InterPro" id="IPR002931">
    <property type="entry name" value="Transglutaminase-like"/>
</dbReference>
<dbReference type="KEGG" id="dni:HX89_05875"/>
<dbReference type="Pfam" id="PF11992">
    <property type="entry name" value="TgpA_N"/>
    <property type="match status" value="1"/>
</dbReference>
<evidence type="ECO:0000313" key="5">
    <source>
        <dbReference type="Proteomes" id="UP000027986"/>
    </source>
</evidence>
<dbReference type="PANTHER" id="PTHR42736:SF1">
    <property type="entry name" value="PROTEIN-GLUTAMINE GAMMA-GLUTAMYLTRANSFERASE"/>
    <property type="match status" value="1"/>
</dbReference>